<dbReference type="AlphaFoldDB" id="F0IKH0"/>
<organism evidence="1 2">
    <name type="scientific">Streptococcus sanguinis SK150</name>
    <dbReference type="NCBI Taxonomy" id="888811"/>
    <lineage>
        <taxon>Bacteria</taxon>
        <taxon>Bacillati</taxon>
        <taxon>Bacillota</taxon>
        <taxon>Bacilli</taxon>
        <taxon>Lactobacillales</taxon>
        <taxon>Streptococcaceae</taxon>
        <taxon>Streptococcus</taxon>
    </lineage>
</organism>
<name>F0IKH0_STRSA</name>
<dbReference type="Proteomes" id="UP000003530">
    <property type="component" value="Unassembled WGS sequence"/>
</dbReference>
<evidence type="ECO:0000313" key="2">
    <source>
        <dbReference type="Proteomes" id="UP000003530"/>
    </source>
</evidence>
<dbReference type="EMBL" id="AEXY01000005">
    <property type="protein sequence ID" value="EGD37062.1"/>
    <property type="molecule type" value="Genomic_DNA"/>
</dbReference>
<accession>F0IKH0</accession>
<dbReference type="PATRIC" id="fig|888811.3.peg.613"/>
<dbReference type="HOGENOM" id="CLU_3297398_0_0_9"/>
<sequence length="42" mass="5025">MLDFLEFSTLYIEIGYIFSIKNRLLVADFSFAKLSRKKFFLV</sequence>
<proteinExistence type="predicted"/>
<comment type="caution">
    <text evidence="1">The sequence shown here is derived from an EMBL/GenBank/DDBJ whole genome shotgun (WGS) entry which is preliminary data.</text>
</comment>
<evidence type="ECO:0000313" key="1">
    <source>
        <dbReference type="EMBL" id="EGD37062.1"/>
    </source>
</evidence>
<reference evidence="1 2" key="1">
    <citation type="submission" date="2011-02" db="EMBL/GenBank/DDBJ databases">
        <authorList>
            <person name="Muzny D."/>
            <person name="Qin X."/>
            <person name="Deng J."/>
            <person name="Jiang H."/>
            <person name="Liu Y."/>
            <person name="Qu J."/>
            <person name="Song X.-Z."/>
            <person name="Zhang L."/>
            <person name="Thornton R."/>
            <person name="Coyle M."/>
            <person name="Francisco L."/>
            <person name="Jackson L."/>
            <person name="Javaid M."/>
            <person name="Korchina V."/>
            <person name="Kovar C."/>
            <person name="Mata R."/>
            <person name="Mathew T."/>
            <person name="Ngo R."/>
            <person name="Nguyen L."/>
            <person name="Nguyen N."/>
            <person name="Okwuonu G."/>
            <person name="Ongeri F."/>
            <person name="Pham C."/>
            <person name="Simmons D."/>
            <person name="Wilczek-Boney K."/>
            <person name="Hale W."/>
            <person name="Jakkamsetti A."/>
            <person name="Pham P."/>
            <person name="Ruth R."/>
            <person name="San Lucas F."/>
            <person name="Warren J."/>
            <person name="Zhang J."/>
            <person name="Zhao Z."/>
            <person name="Zhou C."/>
            <person name="Zhu D."/>
            <person name="Lee S."/>
            <person name="Bess C."/>
            <person name="Blankenburg K."/>
            <person name="Forbes L."/>
            <person name="Fu Q."/>
            <person name="Gubbala S."/>
            <person name="Hirani K."/>
            <person name="Jayaseelan J.C."/>
            <person name="Lara F."/>
            <person name="Munidasa M."/>
            <person name="Palculict T."/>
            <person name="Patil S."/>
            <person name="Pu L.-L."/>
            <person name="Saada N."/>
            <person name="Tang L."/>
            <person name="Weissenberger G."/>
            <person name="Zhu Y."/>
            <person name="Hemphill L."/>
            <person name="Shang Y."/>
            <person name="Youmans B."/>
            <person name="Ayvaz T."/>
            <person name="Ross M."/>
            <person name="Santibanez J."/>
            <person name="Aqrawi P."/>
            <person name="Gross S."/>
            <person name="Joshi V."/>
            <person name="Fowler G."/>
            <person name="Nazareth L."/>
            <person name="Reid J."/>
            <person name="Worley K."/>
            <person name="Petrosino J."/>
            <person name="Highlander S."/>
            <person name="Gibbs R."/>
        </authorList>
    </citation>
    <scope>NUCLEOTIDE SEQUENCE [LARGE SCALE GENOMIC DNA]</scope>
    <source>
        <strain evidence="1 2">SK150</strain>
    </source>
</reference>
<gene>
    <name evidence="1" type="ORF">HMPREF9383_0622</name>
</gene>
<protein>
    <submittedName>
        <fullName evidence="1">Uncharacterized protein</fullName>
    </submittedName>
</protein>